<dbReference type="AlphaFoldDB" id="A0A364KS61"/>
<accession>A0A364KS61</accession>
<organism evidence="2 3">
    <name type="scientific">Talaromyces amestolkiae</name>
    <dbReference type="NCBI Taxonomy" id="1196081"/>
    <lineage>
        <taxon>Eukaryota</taxon>
        <taxon>Fungi</taxon>
        <taxon>Dikarya</taxon>
        <taxon>Ascomycota</taxon>
        <taxon>Pezizomycotina</taxon>
        <taxon>Eurotiomycetes</taxon>
        <taxon>Eurotiomycetidae</taxon>
        <taxon>Eurotiales</taxon>
        <taxon>Trichocomaceae</taxon>
        <taxon>Talaromyces</taxon>
        <taxon>Talaromyces sect. Talaromyces</taxon>
    </lineage>
</organism>
<dbReference type="EMBL" id="MIKG01000003">
    <property type="protein sequence ID" value="RAO66341.1"/>
    <property type="molecule type" value="Genomic_DNA"/>
</dbReference>
<protein>
    <submittedName>
        <fullName evidence="2">Uncharacterized protein</fullName>
    </submittedName>
</protein>
<dbReference type="Proteomes" id="UP000249363">
    <property type="component" value="Unassembled WGS sequence"/>
</dbReference>
<keyword evidence="3" id="KW-1185">Reference proteome</keyword>
<comment type="caution">
    <text evidence="2">The sequence shown here is derived from an EMBL/GenBank/DDBJ whole genome shotgun (WGS) entry which is preliminary data.</text>
</comment>
<reference evidence="2 3" key="1">
    <citation type="journal article" date="2017" name="Biotechnol. Biofuels">
        <title>Differential beta-glucosidase expression as a function of carbon source availability in Talaromyces amestolkiae: a genomic and proteomic approach.</title>
        <authorList>
            <person name="de Eugenio L.I."/>
            <person name="Mendez-Liter J.A."/>
            <person name="Nieto-Dominguez M."/>
            <person name="Alonso L."/>
            <person name="Gil-Munoz J."/>
            <person name="Barriuso J."/>
            <person name="Prieto A."/>
            <person name="Martinez M.J."/>
        </authorList>
    </citation>
    <scope>NUCLEOTIDE SEQUENCE [LARGE SCALE GENOMIC DNA]</scope>
    <source>
        <strain evidence="2 3">CIB</strain>
    </source>
</reference>
<dbReference type="RefSeq" id="XP_040730858.1">
    <property type="nucleotide sequence ID" value="XM_040874490.1"/>
</dbReference>
<gene>
    <name evidence="2" type="ORF">BHQ10_002353</name>
</gene>
<evidence type="ECO:0000313" key="3">
    <source>
        <dbReference type="Proteomes" id="UP000249363"/>
    </source>
</evidence>
<evidence type="ECO:0000313" key="2">
    <source>
        <dbReference type="EMBL" id="RAO66341.1"/>
    </source>
</evidence>
<dbReference type="GeneID" id="63791570"/>
<name>A0A364KS61_TALAM</name>
<proteinExistence type="predicted"/>
<evidence type="ECO:0000256" key="1">
    <source>
        <dbReference type="SAM" id="MobiDB-lite"/>
    </source>
</evidence>
<feature type="region of interest" description="Disordered" evidence="1">
    <location>
        <begin position="67"/>
        <end position="89"/>
    </location>
</feature>
<sequence>MVALTPCSSPLPTNPCGVTGSKNGPALPCNIGDMDIGTLGWSMRQPTRLTLSWEDYLGKEEAYADAHPYIQTPGEIHEKSEDRPSTHWLRPRESTPIQCVRYALRKRLTSSTVESQSRTDLTRK</sequence>
<feature type="compositionally biased region" description="Basic and acidic residues" evidence="1">
    <location>
        <begin position="75"/>
        <end position="89"/>
    </location>
</feature>